<dbReference type="Proteomes" id="UP001149163">
    <property type="component" value="Unassembled WGS sequence"/>
</dbReference>
<dbReference type="OrthoDB" id="4319066at2759"/>
<dbReference type="PROSITE" id="PS00028">
    <property type="entry name" value="ZINC_FINGER_C2H2_1"/>
    <property type="match status" value="2"/>
</dbReference>
<keyword evidence="2" id="KW-0479">Metal-binding</keyword>
<keyword evidence="5" id="KW-0862">Zinc</keyword>
<dbReference type="GO" id="GO:0000785">
    <property type="term" value="C:chromatin"/>
    <property type="evidence" value="ECO:0007669"/>
    <property type="project" value="TreeGrafter"/>
</dbReference>
<evidence type="ECO:0000256" key="2">
    <source>
        <dbReference type="ARBA" id="ARBA00022723"/>
    </source>
</evidence>
<dbReference type="PROSITE" id="PS50157">
    <property type="entry name" value="ZINC_FINGER_C2H2_2"/>
    <property type="match status" value="2"/>
</dbReference>
<dbReference type="InterPro" id="IPR013087">
    <property type="entry name" value="Znf_C2H2_type"/>
</dbReference>
<dbReference type="SUPFAM" id="SSF57667">
    <property type="entry name" value="beta-beta-alpha zinc fingers"/>
    <property type="match status" value="1"/>
</dbReference>
<comment type="caution">
    <text evidence="10">The sequence shown here is derived from an EMBL/GenBank/DDBJ whole genome shotgun (WGS) entry which is preliminary data.</text>
</comment>
<evidence type="ECO:0000259" key="9">
    <source>
        <dbReference type="PROSITE" id="PS50157"/>
    </source>
</evidence>
<evidence type="ECO:0000313" key="11">
    <source>
        <dbReference type="Proteomes" id="UP001149163"/>
    </source>
</evidence>
<feature type="domain" description="C2H2-type" evidence="9">
    <location>
        <begin position="10"/>
        <end position="37"/>
    </location>
</feature>
<dbReference type="Pfam" id="PF04082">
    <property type="entry name" value="Fungal_trans"/>
    <property type="match status" value="1"/>
</dbReference>
<dbReference type="Gene3D" id="3.30.160.60">
    <property type="entry name" value="Classic Zinc Finger"/>
    <property type="match status" value="2"/>
</dbReference>
<dbReference type="RefSeq" id="XP_056545768.1">
    <property type="nucleotide sequence ID" value="XM_056682162.1"/>
</dbReference>
<dbReference type="InterPro" id="IPR036236">
    <property type="entry name" value="Znf_C2H2_sf"/>
</dbReference>
<organism evidence="10 11">
    <name type="scientific">Penicillium canariense</name>
    <dbReference type="NCBI Taxonomy" id="189055"/>
    <lineage>
        <taxon>Eukaryota</taxon>
        <taxon>Fungi</taxon>
        <taxon>Dikarya</taxon>
        <taxon>Ascomycota</taxon>
        <taxon>Pezizomycotina</taxon>
        <taxon>Eurotiomycetes</taxon>
        <taxon>Eurotiomycetidae</taxon>
        <taxon>Eurotiales</taxon>
        <taxon>Aspergillaceae</taxon>
        <taxon>Penicillium</taxon>
    </lineage>
</organism>
<proteinExistence type="predicted"/>
<evidence type="ECO:0000256" key="4">
    <source>
        <dbReference type="ARBA" id="ARBA00022771"/>
    </source>
</evidence>
<dbReference type="PANTHER" id="PTHR40626:SF7">
    <property type="entry name" value="TRANSCRIPTION FACTOR, PUTATIVE (AFU_ORTHOLOGUE AFUA_1G04110)-RELATED"/>
    <property type="match status" value="1"/>
</dbReference>
<dbReference type="GO" id="GO:0000981">
    <property type="term" value="F:DNA-binding transcription factor activity, RNA polymerase II-specific"/>
    <property type="evidence" value="ECO:0007669"/>
    <property type="project" value="InterPro"/>
</dbReference>
<dbReference type="FunFam" id="3.30.160.60:FF:000446">
    <property type="entry name" value="Zinc finger protein"/>
    <property type="match status" value="1"/>
</dbReference>
<dbReference type="GO" id="GO:0008270">
    <property type="term" value="F:zinc ion binding"/>
    <property type="evidence" value="ECO:0007669"/>
    <property type="project" value="UniProtKB-KW"/>
</dbReference>
<feature type="region of interest" description="Disordered" evidence="8">
    <location>
        <begin position="140"/>
        <end position="205"/>
    </location>
</feature>
<dbReference type="GO" id="GO:0006351">
    <property type="term" value="P:DNA-templated transcription"/>
    <property type="evidence" value="ECO:0007669"/>
    <property type="project" value="InterPro"/>
</dbReference>
<keyword evidence="4 7" id="KW-0863">Zinc-finger</keyword>
<evidence type="ECO:0000256" key="6">
    <source>
        <dbReference type="ARBA" id="ARBA00023242"/>
    </source>
</evidence>
<dbReference type="GeneID" id="81421338"/>
<reference evidence="10" key="2">
    <citation type="journal article" date="2023" name="IMA Fungus">
        <title>Comparative genomic study of the Penicillium genus elucidates a diverse pangenome and 15 lateral gene transfer events.</title>
        <authorList>
            <person name="Petersen C."/>
            <person name="Sorensen T."/>
            <person name="Nielsen M.R."/>
            <person name="Sondergaard T.E."/>
            <person name="Sorensen J.L."/>
            <person name="Fitzpatrick D.A."/>
            <person name="Frisvad J.C."/>
            <person name="Nielsen K.L."/>
        </authorList>
    </citation>
    <scope>NUCLEOTIDE SEQUENCE</scope>
    <source>
        <strain evidence="10">IBT 26290</strain>
    </source>
</reference>
<dbReference type="InterPro" id="IPR051059">
    <property type="entry name" value="VerF-like"/>
</dbReference>
<dbReference type="SMART" id="SM00355">
    <property type="entry name" value="ZnF_C2H2"/>
    <property type="match status" value="2"/>
</dbReference>
<feature type="domain" description="C2H2-type" evidence="9">
    <location>
        <begin position="38"/>
        <end position="65"/>
    </location>
</feature>
<dbReference type="InterPro" id="IPR007219">
    <property type="entry name" value="XnlR_reg_dom"/>
</dbReference>
<name>A0A9W9IDM9_9EURO</name>
<accession>A0A9W9IDM9</accession>
<reference evidence="10" key="1">
    <citation type="submission" date="2022-11" db="EMBL/GenBank/DDBJ databases">
        <authorList>
            <person name="Petersen C."/>
        </authorList>
    </citation>
    <scope>NUCLEOTIDE SEQUENCE</scope>
    <source>
        <strain evidence="10">IBT 26290</strain>
    </source>
</reference>
<dbReference type="AlphaFoldDB" id="A0A9W9IDM9"/>
<evidence type="ECO:0000256" key="5">
    <source>
        <dbReference type="ARBA" id="ARBA00022833"/>
    </source>
</evidence>
<sequence>MRSRAKENEKPCAYCHRTFTKEEHLKRHERSHTGEKPFKCHKCNRRYGRSDVLARHLQTHPSEITKTARPNEFAGNGVNHISPKATEHRDQAPFRCAPNQPESGLLFLSEHRPIPLADHDHDQLPTPAIGFAQPATVLVTPVQPPEPSSLNNNELVGKGSFPAPEKYANGPGSQTSPALYSSISDPRGNIPHDSTYDSSRQPPDILAPFPNFDIEDSARLDSVASNGNIHARTDENAGAQPAGFQSSLEQMIRDQPAVLPMTNVNNVQDLSGQQQQEQHEQEQAQQLPSEVPALPTIDHMPLLTQLGSADIGLFIVDNDFNGYSSLSPGILDHFDFITPRTPGSTPPDVAKETGGKPDILFSDHQVQRMRPLWRGHRPGPGVRVSPSLWRSVVQHQADSIFSRPDPSENGRAEPNSGSHGICGWGIDETCRMAMIDFCKDLEREIYVDSLADFTPLSTSPESSSDAEHEQLMPVSSTDGFASIELIKASLDVFFQFVHLPFLHKATFDAQTVSMSLLLPIHFIGLSSLYPERSKQFVLRYLKVDLGSHSPSLHPGPEDLDECQAHMLCVQMLHVVEKHGIFAASDHDSLVSQLQVGPSDHQGSWKSWVRVESIKRMISCLLWMDMAYTRLMGSAGVVDIDRVELYQPCDDALFDAPTSAVFLELVKHGTQLMMPRVSFHTFYANPPATLNHFSIETFLVAWYLQIAAIRHRLPIGNYVPLEVRSHSPPDVFSESRKARDVIASLLMLPSSYPSLFQQRHRTCAFAWHNVNLSLTVDLDLLEIASGRDGPDLARTALMAVSKWAQTPGARRAALHAAQIFDILSSSRLKESNISRPDLLLFNSALVLSMYLFVSCREQGYCNAPPSSFFEMWIGRTLVRRVC</sequence>
<evidence type="ECO:0000256" key="7">
    <source>
        <dbReference type="PROSITE-ProRule" id="PRU00042"/>
    </source>
</evidence>
<dbReference type="PANTHER" id="PTHR40626">
    <property type="entry name" value="MIP31509P"/>
    <property type="match status" value="1"/>
</dbReference>
<evidence type="ECO:0000256" key="1">
    <source>
        <dbReference type="ARBA" id="ARBA00004123"/>
    </source>
</evidence>
<evidence type="ECO:0000256" key="3">
    <source>
        <dbReference type="ARBA" id="ARBA00022737"/>
    </source>
</evidence>
<dbReference type="Pfam" id="PF00096">
    <property type="entry name" value="zf-C2H2"/>
    <property type="match status" value="2"/>
</dbReference>
<keyword evidence="3" id="KW-0677">Repeat</keyword>
<gene>
    <name evidence="10" type="ORF">N7482_000037</name>
</gene>
<keyword evidence="6" id="KW-0539">Nucleus</keyword>
<keyword evidence="11" id="KW-1185">Reference proteome</keyword>
<dbReference type="EMBL" id="JAPQKN010000001">
    <property type="protein sequence ID" value="KAJ5174160.1"/>
    <property type="molecule type" value="Genomic_DNA"/>
</dbReference>
<feature type="compositionally biased region" description="Polar residues" evidence="8">
    <location>
        <begin position="171"/>
        <end position="184"/>
    </location>
</feature>
<protein>
    <recommendedName>
        <fullName evidence="9">C2H2-type domain-containing protein</fullName>
    </recommendedName>
</protein>
<evidence type="ECO:0000256" key="8">
    <source>
        <dbReference type="SAM" id="MobiDB-lite"/>
    </source>
</evidence>
<evidence type="ECO:0000313" key="10">
    <source>
        <dbReference type="EMBL" id="KAJ5174160.1"/>
    </source>
</evidence>
<comment type="subcellular location">
    <subcellularLocation>
        <location evidence="1">Nucleus</location>
    </subcellularLocation>
</comment>
<dbReference type="GO" id="GO:0005634">
    <property type="term" value="C:nucleus"/>
    <property type="evidence" value="ECO:0007669"/>
    <property type="project" value="UniProtKB-SubCell"/>
</dbReference>
<dbReference type="GO" id="GO:0000978">
    <property type="term" value="F:RNA polymerase II cis-regulatory region sequence-specific DNA binding"/>
    <property type="evidence" value="ECO:0007669"/>
    <property type="project" value="InterPro"/>
</dbReference>